<keyword evidence="2" id="KW-0121">Carboxypeptidase</keyword>
<protein>
    <submittedName>
        <fullName evidence="2">Carboxypeptidase regulatory-like domain-containing protein</fullName>
    </submittedName>
</protein>
<dbReference type="SUPFAM" id="SSF49452">
    <property type="entry name" value="Starch-binding domain-like"/>
    <property type="match status" value="1"/>
</dbReference>
<dbReference type="Proteomes" id="UP000648239">
    <property type="component" value="Unassembled WGS sequence"/>
</dbReference>
<feature type="signal peptide" evidence="1">
    <location>
        <begin position="1"/>
        <end position="29"/>
    </location>
</feature>
<dbReference type="AlphaFoldDB" id="A0A8J6Y3F3"/>
<dbReference type="InterPro" id="IPR013783">
    <property type="entry name" value="Ig-like_fold"/>
</dbReference>
<dbReference type="Gene3D" id="2.60.40.10">
    <property type="entry name" value="Immunoglobulins"/>
    <property type="match status" value="1"/>
</dbReference>
<dbReference type="GO" id="GO:0004180">
    <property type="term" value="F:carboxypeptidase activity"/>
    <property type="evidence" value="ECO:0007669"/>
    <property type="project" value="UniProtKB-KW"/>
</dbReference>
<dbReference type="Pfam" id="PF13620">
    <property type="entry name" value="CarboxypepD_reg"/>
    <property type="match status" value="1"/>
</dbReference>
<proteinExistence type="predicted"/>
<dbReference type="GO" id="GO:0030246">
    <property type="term" value="F:carbohydrate binding"/>
    <property type="evidence" value="ECO:0007669"/>
    <property type="project" value="InterPro"/>
</dbReference>
<evidence type="ECO:0000313" key="2">
    <source>
        <dbReference type="EMBL" id="MBD3868539.1"/>
    </source>
</evidence>
<sequence>MNSNRTRRILGTVLAVTLVLFAVPSTSLAGTAVFQGKVVAEDGITPIEGVVVRLGVEETGTTYNSEPTNGYGAFRLESAPAGSYAVLAQRGDVGFLTAENITLADGENAPVSIVISTAVELAPAQTTASELPMWGKIGIGATIAVLTWAIFEDTSEEGADSATPF</sequence>
<comment type="caution">
    <text evidence="2">The sequence shown here is derived from an EMBL/GenBank/DDBJ whole genome shotgun (WGS) entry which is preliminary data.</text>
</comment>
<organism evidence="2 3">
    <name type="scientific">Candidatus Polarisedimenticola svalbardensis</name>
    <dbReference type="NCBI Taxonomy" id="2886004"/>
    <lineage>
        <taxon>Bacteria</taxon>
        <taxon>Pseudomonadati</taxon>
        <taxon>Acidobacteriota</taxon>
        <taxon>Candidatus Polarisedimenticolia</taxon>
        <taxon>Candidatus Polarisedimenticolales</taxon>
        <taxon>Candidatus Polarisedimenticolaceae</taxon>
        <taxon>Candidatus Polarisedimenticola</taxon>
    </lineage>
</organism>
<gene>
    <name evidence="2" type="ORF">IFK94_10490</name>
</gene>
<name>A0A8J6Y3F3_9BACT</name>
<keyword evidence="2" id="KW-0645">Protease</keyword>
<keyword evidence="2" id="KW-0378">Hydrolase</keyword>
<keyword evidence="1" id="KW-0732">Signal</keyword>
<evidence type="ECO:0000256" key="1">
    <source>
        <dbReference type="SAM" id="SignalP"/>
    </source>
</evidence>
<accession>A0A8J6Y3F3</accession>
<dbReference type="InterPro" id="IPR013784">
    <property type="entry name" value="Carb-bd-like_fold"/>
</dbReference>
<reference evidence="2 3" key="1">
    <citation type="submission" date="2020-08" db="EMBL/GenBank/DDBJ databases">
        <title>Acidobacteriota in marine sediments use diverse sulfur dissimilation pathways.</title>
        <authorList>
            <person name="Wasmund K."/>
        </authorList>
    </citation>
    <scope>NUCLEOTIDE SEQUENCE [LARGE SCALE GENOMIC DNA]</scope>
    <source>
        <strain evidence="2">MAG AM4</strain>
    </source>
</reference>
<feature type="chain" id="PRO_5035241345" evidence="1">
    <location>
        <begin position="30"/>
        <end position="165"/>
    </location>
</feature>
<evidence type="ECO:0000313" key="3">
    <source>
        <dbReference type="Proteomes" id="UP000648239"/>
    </source>
</evidence>
<dbReference type="EMBL" id="JACXWD010000034">
    <property type="protein sequence ID" value="MBD3868539.1"/>
    <property type="molecule type" value="Genomic_DNA"/>
</dbReference>